<evidence type="ECO:0000256" key="3">
    <source>
        <dbReference type="ARBA" id="ARBA00022617"/>
    </source>
</evidence>
<sequence>MALADSISVIAQSSATWLADFRTVASTWSYAKIFGVVSAVAAIHAISRAVYLTFFHPLSKFPGPRIAAVSNIYYAVKWLSGRYPMACQKLFEQYGPVVRIAPNELVFSGTQSYYDIHASAVRNRETFVKTKFQDIGEKEPGVTAERDPEVHREVARKLRPAFSPRSLKAQEPTLNSHVDELIDRINTHGTTGRGINFLEWMDRYSWDVAANMAYGREFHQVRDTKTSSFLQTFQRVGPLGTVVQVFSRFPLLRPLGLLFVPPSVVKTLPTLLRMNRQEVRSRMARKDNLLHPDYMQHLVPEEKSEGGGPVEEMPTEDWLVAQANVLVLAGFDPLTNVMVAVMYYLCRSPDKLRRLTEEIRGAFTSYSDINVDALQSFKYLQAVLEECLRIHTNAAFGLPRLCPGATIDGYHVPEGTVVQTCHYATTHDEKNFAMPYEFHPERFLPETHPLYDARFSNDNKKAFVPFSSGPRGCPGYNAAYMQLRLTLAKMFWTFDVELTNGDTLDWERDLRMYAVWIRPEVWVRFTKVQ</sequence>
<dbReference type="Proteomes" id="UP000070501">
    <property type="component" value="Unassembled WGS sequence"/>
</dbReference>
<keyword evidence="7" id="KW-0560">Oxidoreductase</keyword>
<gene>
    <name evidence="8" type="ORF">Micbo1qcDRAFT_200402</name>
</gene>
<feature type="binding site" description="axial binding residue" evidence="6">
    <location>
        <position position="473"/>
    </location>
    <ligand>
        <name>heme</name>
        <dbReference type="ChEBI" id="CHEBI:30413"/>
    </ligand>
    <ligandPart>
        <name>Fe</name>
        <dbReference type="ChEBI" id="CHEBI:18248"/>
    </ligandPart>
</feature>
<dbReference type="InterPro" id="IPR036396">
    <property type="entry name" value="Cyt_P450_sf"/>
</dbReference>
<name>A0A136JCQ3_9PEZI</name>
<dbReference type="GO" id="GO:0020037">
    <property type="term" value="F:heme binding"/>
    <property type="evidence" value="ECO:0007669"/>
    <property type="project" value="InterPro"/>
</dbReference>
<dbReference type="Pfam" id="PF00067">
    <property type="entry name" value="p450"/>
    <property type="match status" value="1"/>
</dbReference>
<evidence type="ECO:0000313" key="8">
    <source>
        <dbReference type="EMBL" id="KXJ94939.1"/>
    </source>
</evidence>
<dbReference type="EMBL" id="KQ964246">
    <property type="protein sequence ID" value="KXJ94939.1"/>
    <property type="molecule type" value="Genomic_DNA"/>
</dbReference>
<keyword evidence="3 6" id="KW-0349">Heme</keyword>
<evidence type="ECO:0000256" key="7">
    <source>
        <dbReference type="RuleBase" id="RU000461"/>
    </source>
</evidence>
<dbReference type="OrthoDB" id="1470350at2759"/>
<evidence type="ECO:0000256" key="6">
    <source>
        <dbReference type="PIRSR" id="PIRSR602401-1"/>
    </source>
</evidence>
<dbReference type="STRING" id="196109.A0A136JCQ3"/>
<proteinExistence type="inferred from homology"/>
<organism evidence="8 9">
    <name type="scientific">Microdochium bolleyi</name>
    <dbReference type="NCBI Taxonomy" id="196109"/>
    <lineage>
        <taxon>Eukaryota</taxon>
        <taxon>Fungi</taxon>
        <taxon>Dikarya</taxon>
        <taxon>Ascomycota</taxon>
        <taxon>Pezizomycotina</taxon>
        <taxon>Sordariomycetes</taxon>
        <taxon>Xylariomycetidae</taxon>
        <taxon>Xylariales</taxon>
        <taxon>Microdochiaceae</taxon>
        <taxon>Microdochium</taxon>
    </lineage>
</organism>
<dbReference type="AlphaFoldDB" id="A0A136JCQ3"/>
<dbReference type="GO" id="GO:0005506">
    <property type="term" value="F:iron ion binding"/>
    <property type="evidence" value="ECO:0007669"/>
    <property type="project" value="InterPro"/>
</dbReference>
<keyword evidence="5 6" id="KW-0408">Iron</keyword>
<dbReference type="Gene3D" id="1.10.630.10">
    <property type="entry name" value="Cytochrome P450"/>
    <property type="match status" value="1"/>
</dbReference>
<dbReference type="CDD" id="cd11058">
    <property type="entry name" value="CYP60B-like"/>
    <property type="match status" value="1"/>
</dbReference>
<dbReference type="InParanoid" id="A0A136JCQ3"/>
<dbReference type="InterPro" id="IPR050121">
    <property type="entry name" value="Cytochrome_P450_monoxygenase"/>
</dbReference>
<accession>A0A136JCQ3</accession>
<evidence type="ECO:0000256" key="2">
    <source>
        <dbReference type="ARBA" id="ARBA00010617"/>
    </source>
</evidence>
<dbReference type="PANTHER" id="PTHR24305">
    <property type="entry name" value="CYTOCHROME P450"/>
    <property type="match status" value="1"/>
</dbReference>
<reference evidence="9" key="1">
    <citation type="submission" date="2016-02" db="EMBL/GenBank/DDBJ databases">
        <title>Draft genome sequence of Microdochium bolleyi, a fungal endophyte of beachgrass.</title>
        <authorList>
            <consortium name="DOE Joint Genome Institute"/>
            <person name="David A.S."/>
            <person name="May G."/>
            <person name="Haridas S."/>
            <person name="Lim J."/>
            <person name="Wang M."/>
            <person name="Labutti K."/>
            <person name="Lipzen A."/>
            <person name="Barry K."/>
            <person name="Grigoriev I.V."/>
        </authorList>
    </citation>
    <scope>NUCLEOTIDE SEQUENCE [LARGE SCALE GENOMIC DNA]</scope>
    <source>
        <strain evidence="9">J235TASD1</strain>
    </source>
</reference>
<keyword evidence="9" id="KW-1185">Reference proteome</keyword>
<evidence type="ECO:0000256" key="1">
    <source>
        <dbReference type="ARBA" id="ARBA00001971"/>
    </source>
</evidence>
<keyword evidence="4 6" id="KW-0479">Metal-binding</keyword>
<dbReference type="PROSITE" id="PS00086">
    <property type="entry name" value="CYTOCHROME_P450"/>
    <property type="match status" value="1"/>
</dbReference>
<dbReference type="InterPro" id="IPR002401">
    <property type="entry name" value="Cyt_P450_E_grp-I"/>
</dbReference>
<evidence type="ECO:0000313" key="9">
    <source>
        <dbReference type="Proteomes" id="UP000070501"/>
    </source>
</evidence>
<dbReference type="PANTHER" id="PTHR24305:SF210">
    <property type="entry name" value="CYTOCHROME P450 MONOOXYGENASE ASQL-RELATED"/>
    <property type="match status" value="1"/>
</dbReference>
<protein>
    <submittedName>
        <fullName evidence="8">Cytochrome P450</fullName>
    </submittedName>
</protein>
<comment type="cofactor">
    <cofactor evidence="1 6">
        <name>heme</name>
        <dbReference type="ChEBI" id="CHEBI:30413"/>
    </cofactor>
</comment>
<evidence type="ECO:0000256" key="5">
    <source>
        <dbReference type="ARBA" id="ARBA00023004"/>
    </source>
</evidence>
<dbReference type="GO" id="GO:0016705">
    <property type="term" value="F:oxidoreductase activity, acting on paired donors, with incorporation or reduction of molecular oxygen"/>
    <property type="evidence" value="ECO:0007669"/>
    <property type="project" value="InterPro"/>
</dbReference>
<dbReference type="SUPFAM" id="SSF48264">
    <property type="entry name" value="Cytochrome P450"/>
    <property type="match status" value="1"/>
</dbReference>
<dbReference type="InterPro" id="IPR001128">
    <property type="entry name" value="Cyt_P450"/>
</dbReference>
<dbReference type="PRINTS" id="PR00463">
    <property type="entry name" value="EP450I"/>
</dbReference>
<evidence type="ECO:0000256" key="4">
    <source>
        <dbReference type="ARBA" id="ARBA00022723"/>
    </source>
</evidence>
<dbReference type="InterPro" id="IPR017972">
    <property type="entry name" value="Cyt_P450_CS"/>
</dbReference>
<dbReference type="GO" id="GO:0004497">
    <property type="term" value="F:monooxygenase activity"/>
    <property type="evidence" value="ECO:0007669"/>
    <property type="project" value="UniProtKB-KW"/>
</dbReference>
<keyword evidence="7" id="KW-0503">Monooxygenase</keyword>
<comment type="similarity">
    <text evidence="2 7">Belongs to the cytochrome P450 family.</text>
</comment>